<organism evidence="3 4">
    <name type="scientific">Lactobacillus acetotolerans</name>
    <dbReference type="NCBI Taxonomy" id="1600"/>
    <lineage>
        <taxon>Bacteria</taxon>
        <taxon>Bacillati</taxon>
        <taxon>Bacillota</taxon>
        <taxon>Bacilli</taxon>
        <taxon>Lactobacillales</taxon>
        <taxon>Lactobacillaceae</taxon>
        <taxon>Lactobacillus</taxon>
    </lineage>
</organism>
<feature type="region of interest" description="Disordered" evidence="2">
    <location>
        <begin position="175"/>
        <end position="215"/>
    </location>
</feature>
<evidence type="ECO:0000313" key="3">
    <source>
        <dbReference type="EMBL" id="QFG50643.1"/>
    </source>
</evidence>
<dbReference type="EMBL" id="CP044496">
    <property type="protein sequence ID" value="QFG50643.1"/>
    <property type="molecule type" value="Genomic_DNA"/>
</dbReference>
<dbReference type="InterPro" id="IPR009061">
    <property type="entry name" value="DNA-bd_dom_put_sf"/>
</dbReference>
<dbReference type="GeneID" id="78211508"/>
<feature type="coiled-coil region" evidence="1">
    <location>
        <begin position="118"/>
        <end position="152"/>
    </location>
</feature>
<keyword evidence="1" id="KW-0175">Coiled coil</keyword>
<dbReference type="AlphaFoldDB" id="A0A5P5ZGV2"/>
<evidence type="ECO:0000313" key="4">
    <source>
        <dbReference type="Proteomes" id="UP000325393"/>
    </source>
</evidence>
<gene>
    <name evidence="3" type="ORF">LA749_00775</name>
</gene>
<evidence type="ECO:0000256" key="1">
    <source>
        <dbReference type="SAM" id="Coils"/>
    </source>
</evidence>
<proteinExistence type="predicted"/>
<name>A0A5P5ZGV2_9LACO</name>
<dbReference type="Proteomes" id="UP000325393">
    <property type="component" value="Chromosome"/>
</dbReference>
<dbReference type="RefSeq" id="WP_056970184.1">
    <property type="nucleotide sequence ID" value="NZ_CP044496.1"/>
</dbReference>
<protein>
    <submittedName>
        <fullName evidence="3">Transcriptional regulator</fullName>
    </submittedName>
</protein>
<evidence type="ECO:0000256" key="2">
    <source>
        <dbReference type="SAM" id="MobiDB-lite"/>
    </source>
</evidence>
<dbReference type="SUPFAM" id="SSF46955">
    <property type="entry name" value="Putative DNA-binding domain"/>
    <property type="match status" value="1"/>
</dbReference>
<dbReference type="Gene3D" id="1.10.1660.10">
    <property type="match status" value="1"/>
</dbReference>
<sequence>MTSNEHNFEELMAPAATAKKLGISVATLRKYSLIVEKVTGNKKYYERTKQKARLYHEKDIKDLDAFHKLARNSGLTLQEAARQIYEVRDKNDPDQSKNAEDKVQDKALMTTPQVVKLLKALQQTIGNQNKAIDSLQKQLSKIEKQNKELLDKKQIAAPKADDNKFSSLPDISGIVSTSNVDDKPQAATKKEHEPMTREAKRAELAQDKKKSEAEVHSEIINRAKENAQKRANVNVHRTLAGMQVQNEKKHWWQRFLNF</sequence>
<accession>A0A5P5ZGV2</accession>
<feature type="compositionally biased region" description="Basic and acidic residues" evidence="2">
    <location>
        <begin position="180"/>
        <end position="215"/>
    </location>
</feature>
<reference evidence="3 4" key="1">
    <citation type="submission" date="2019-09" db="EMBL/GenBank/DDBJ databases">
        <title>Genome sequencing of Lactobacillus acetotolerans.</title>
        <authorList>
            <person name="Kim K."/>
        </authorList>
    </citation>
    <scope>NUCLEOTIDE SEQUENCE [LARGE SCALE GENOMIC DNA]</scope>
    <source>
        <strain evidence="3 4">LA749</strain>
    </source>
</reference>